<accession>A0ABY9CD93</accession>
<evidence type="ECO:0000313" key="2">
    <source>
        <dbReference type="EMBL" id="WJZ92939.1"/>
    </source>
</evidence>
<name>A0ABY9CD93_VITVI</name>
<dbReference type="InterPro" id="IPR003676">
    <property type="entry name" value="SAUR_fam"/>
</dbReference>
<keyword evidence="3" id="KW-1185">Reference proteome</keyword>
<dbReference type="EMBL" id="CP126655">
    <property type="protein sequence ID" value="WJZ92939.1"/>
    <property type="molecule type" value="Genomic_DNA"/>
</dbReference>
<protein>
    <submittedName>
        <fullName evidence="2">Uncharacterized protein</fullName>
    </submittedName>
</protein>
<dbReference type="Proteomes" id="UP001227230">
    <property type="component" value="Chromosome 8"/>
</dbReference>
<evidence type="ECO:0000256" key="1">
    <source>
        <dbReference type="ARBA" id="ARBA00006974"/>
    </source>
</evidence>
<gene>
    <name evidence="2" type="ORF">VitviT2T_011909</name>
</gene>
<evidence type="ECO:0000313" key="3">
    <source>
        <dbReference type="Proteomes" id="UP001227230"/>
    </source>
</evidence>
<reference evidence="2 3" key="1">
    <citation type="journal article" date="2023" name="Hortic Res">
        <title>The complete reference genome for grapevine (Vitis vinifera L.) genetics and breeding.</title>
        <authorList>
            <person name="Shi X."/>
            <person name="Cao S."/>
            <person name="Wang X."/>
            <person name="Huang S."/>
            <person name="Wang Y."/>
            <person name="Liu Z."/>
            <person name="Liu W."/>
            <person name="Leng X."/>
            <person name="Peng Y."/>
            <person name="Wang N."/>
            <person name="Wang Y."/>
            <person name="Ma Z."/>
            <person name="Xu X."/>
            <person name="Zhang F."/>
            <person name="Xue H."/>
            <person name="Zhong H."/>
            <person name="Wang Y."/>
            <person name="Zhang K."/>
            <person name="Velt A."/>
            <person name="Avia K."/>
            <person name="Holtgrawe D."/>
            <person name="Grimplet J."/>
            <person name="Matus J.T."/>
            <person name="Ware D."/>
            <person name="Wu X."/>
            <person name="Wang H."/>
            <person name="Liu C."/>
            <person name="Fang Y."/>
            <person name="Rustenholz C."/>
            <person name="Cheng Z."/>
            <person name="Xiao H."/>
            <person name="Zhou Y."/>
        </authorList>
    </citation>
    <scope>NUCLEOTIDE SEQUENCE [LARGE SCALE GENOMIC DNA]</scope>
    <source>
        <strain evidence="3">cv. Pinot noir / PN40024</strain>
        <tissue evidence="2">Leaf</tissue>
    </source>
</reference>
<dbReference type="Pfam" id="PF02519">
    <property type="entry name" value="Auxin_inducible"/>
    <property type="match status" value="1"/>
</dbReference>
<comment type="similarity">
    <text evidence="1">Belongs to the ARG7 family.</text>
</comment>
<organism evidence="2 3">
    <name type="scientific">Vitis vinifera</name>
    <name type="common">Grape</name>
    <dbReference type="NCBI Taxonomy" id="29760"/>
    <lineage>
        <taxon>Eukaryota</taxon>
        <taxon>Viridiplantae</taxon>
        <taxon>Streptophyta</taxon>
        <taxon>Embryophyta</taxon>
        <taxon>Tracheophyta</taxon>
        <taxon>Spermatophyta</taxon>
        <taxon>Magnoliopsida</taxon>
        <taxon>eudicotyledons</taxon>
        <taxon>Gunneridae</taxon>
        <taxon>Pentapetalae</taxon>
        <taxon>rosids</taxon>
        <taxon>Vitales</taxon>
        <taxon>Vitaceae</taxon>
        <taxon>Viteae</taxon>
        <taxon>Vitis</taxon>
    </lineage>
</organism>
<sequence>MAVISRKRLELAARKLRSRSSCRVPHGYVPMYVGEEHKLYEVPVECLSSVMLQALLIQFEEEIPANGPIALSCSLQMFEWVMGVAMAEKTGHELLRILVNIADLGLR</sequence>
<proteinExistence type="inferred from homology"/>